<dbReference type="Pfam" id="PF00089">
    <property type="entry name" value="Trypsin"/>
    <property type="match status" value="1"/>
</dbReference>
<evidence type="ECO:0000256" key="1">
    <source>
        <dbReference type="ARBA" id="ARBA00023157"/>
    </source>
</evidence>
<feature type="signal peptide" evidence="2">
    <location>
        <begin position="1"/>
        <end position="18"/>
    </location>
</feature>
<evidence type="ECO:0000313" key="5">
    <source>
        <dbReference type="Proteomes" id="UP001321473"/>
    </source>
</evidence>
<keyword evidence="2" id="KW-0732">Signal</keyword>
<proteinExistence type="predicted"/>
<evidence type="ECO:0000256" key="2">
    <source>
        <dbReference type="SAM" id="SignalP"/>
    </source>
</evidence>
<dbReference type="SUPFAM" id="SSF50494">
    <property type="entry name" value="Trypsin-like serine proteases"/>
    <property type="match status" value="1"/>
</dbReference>
<organism evidence="4 5">
    <name type="scientific">Amblyomma americanum</name>
    <name type="common">Lone star tick</name>
    <dbReference type="NCBI Taxonomy" id="6943"/>
    <lineage>
        <taxon>Eukaryota</taxon>
        <taxon>Metazoa</taxon>
        <taxon>Ecdysozoa</taxon>
        <taxon>Arthropoda</taxon>
        <taxon>Chelicerata</taxon>
        <taxon>Arachnida</taxon>
        <taxon>Acari</taxon>
        <taxon>Parasitiformes</taxon>
        <taxon>Ixodida</taxon>
        <taxon>Ixodoidea</taxon>
        <taxon>Ixodidae</taxon>
        <taxon>Amblyomminae</taxon>
        <taxon>Amblyomma</taxon>
    </lineage>
</organism>
<evidence type="ECO:0000259" key="3">
    <source>
        <dbReference type="Pfam" id="PF00089"/>
    </source>
</evidence>
<name>A0AAQ4EKY3_AMBAM</name>
<gene>
    <name evidence="4" type="ORF">V5799_031204</name>
</gene>
<dbReference type="EMBL" id="JARKHS020014134">
    <property type="protein sequence ID" value="KAK8775449.1"/>
    <property type="molecule type" value="Genomic_DNA"/>
</dbReference>
<feature type="domain" description="Peptidase S1" evidence="3">
    <location>
        <begin position="68"/>
        <end position="154"/>
    </location>
</feature>
<keyword evidence="5" id="KW-1185">Reference proteome</keyword>
<evidence type="ECO:0000313" key="4">
    <source>
        <dbReference type="EMBL" id="KAK8775449.1"/>
    </source>
</evidence>
<dbReference type="PANTHER" id="PTHR24252">
    <property type="entry name" value="ACROSIN-RELATED"/>
    <property type="match status" value="1"/>
</dbReference>
<dbReference type="Proteomes" id="UP001321473">
    <property type="component" value="Unassembled WGS sequence"/>
</dbReference>
<dbReference type="GO" id="GO:0006508">
    <property type="term" value="P:proteolysis"/>
    <property type="evidence" value="ECO:0007669"/>
    <property type="project" value="InterPro"/>
</dbReference>
<dbReference type="InterPro" id="IPR043504">
    <property type="entry name" value="Peptidase_S1_PA_chymotrypsin"/>
</dbReference>
<protein>
    <recommendedName>
        <fullName evidence="3">Peptidase S1 domain-containing protein</fullName>
    </recommendedName>
</protein>
<dbReference type="InterPro" id="IPR001254">
    <property type="entry name" value="Trypsin_dom"/>
</dbReference>
<dbReference type="AlphaFoldDB" id="A0AAQ4EKY3"/>
<sequence>MWIRVSLAFGFLLVAASAWFPFPKPLYQCGRRLVRNPVETSTRIVGGRDAALAEFPFQASYAIESIRNVTVWLGLHRLSFPSFFQWRSRPCAFFIHPQFDDATLANDIALLRLQDRVPLWRLGGYVNTICLPPRGFEPQGSALVSGWGYTSESKWRLSLAYS</sequence>
<dbReference type="GO" id="GO:0004252">
    <property type="term" value="F:serine-type endopeptidase activity"/>
    <property type="evidence" value="ECO:0007669"/>
    <property type="project" value="InterPro"/>
</dbReference>
<dbReference type="Gene3D" id="2.40.10.10">
    <property type="entry name" value="Trypsin-like serine proteases"/>
    <property type="match status" value="1"/>
</dbReference>
<feature type="chain" id="PRO_5042884466" description="Peptidase S1 domain-containing protein" evidence="2">
    <location>
        <begin position="19"/>
        <end position="162"/>
    </location>
</feature>
<keyword evidence="1" id="KW-1015">Disulfide bond</keyword>
<dbReference type="PANTHER" id="PTHR24252:SF7">
    <property type="entry name" value="HYALIN"/>
    <property type="match status" value="1"/>
</dbReference>
<reference evidence="4 5" key="1">
    <citation type="journal article" date="2023" name="Arcadia Sci">
        <title>De novo assembly of a long-read Amblyomma americanum tick genome.</title>
        <authorList>
            <person name="Chou S."/>
            <person name="Poskanzer K.E."/>
            <person name="Rollins M."/>
            <person name="Thuy-Boun P.S."/>
        </authorList>
    </citation>
    <scope>NUCLEOTIDE SEQUENCE [LARGE SCALE GENOMIC DNA]</scope>
    <source>
        <strain evidence="4">F_SG_1</strain>
        <tissue evidence="4">Salivary glands</tissue>
    </source>
</reference>
<dbReference type="InterPro" id="IPR009003">
    <property type="entry name" value="Peptidase_S1_PA"/>
</dbReference>
<accession>A0AAQ4EKY3</accession>
<comment type="caution">
    <text evidence="4">The sequence shown here is derived from an EMBL/GenBank/DDBJ whole genome shotgun (WGS) entry which is preliminary data.</text>
</comment>